<evidence type="ECO:0000256" key="5">
    <source>
        <dbReference type="ARBA" id="ARBA00022683"/>
    </source>
</evidence>
<evidence type="ECO:0000256" key="4">
    <source>
        <dbReference type="ARBA" id="ARBA00022597"/>
    </source>
</evidence>
<gene>
    <name evidence="11" type="primary">murP_2</name>
    <name evidence="11" type="ORF">NCTC13635_03729</name>
</gene>
<name>A0A447RUN5_KLEPN</name>
<evidence type="ECO:0000313" key="11">
    <source>
        <dbReference type="EMBL" id="VEB03548.1"/>
    </source>
</evidence>
<evidence type="ECO:0000259" key="10">
    <source>
        <dbReference type="PROSITE" id="PS51103"/>
    </source>
</evidence>
<evidence type="ECO:0000256" key="6">
    <source>
        <dbReference type="ARBA" id="ARBA00022692"/>
    </source>
</evidence>
<accession>A0A447RUN5</accession>
<protein>
    <submittedName>
        <fullName evidence="11">PTS system protein</fullName>
    </submittedName>
</protein>
<dbReference type="GO" id="GO:0009401">
    <property type="term" value="P:phosphoenolpyruvate-dependent sugar phosphotransferase system"/>
    <property type="evidence" value="ECO:0007669"/>
    <property type="project" value="UniProtKB-KW"/>
</dbReference>
<proteinExistence type="predicted"/>
<evidence type="ECO:0000256" key="7">
    <source>
        <dbReference type="ARBA" id="ARBA00022989"/>
    </source>
</evidence>
<dbReference type="PANTHER" id="PTHR30175:SF3">
    <property type="entry name" value="PTS SYSTEM N-ACETYLMURAMIC ACID-SPECIFIC EIIBC COMPONENT"/>
    <property type="match status" value="1"/>
</dbReference>
<reference evidence="11 12" key="1">
    <citation type="submission" date="2018-12" db="EMBL/GenBank/DDBJ databases">
        <authorList>
            <consortium name="Pathogen Informatics"/>
        </authorList>
    </citation>
    <scope>NUCLEOTIDE SEQUENCE [LARGE SCALE GENOMIC DNA]</scope>
    <source>
        <strain evidence="11 12">NCTC13635</strain>
    </source>
</reference>
<dbReference type="InterPro" id="IPR050558">
    <property type="entry name" value="PTS_Sugar-Specific_Components"/>
</dbReference>
<evidence type="ECO:0000256" key="8">
    <source>
        <dbReference type="ARBA" id="ARBA00023136"/>
    </source>
</evidence>
<dbReference type="EMBL" id="LR134162">
    <property type="protein sequence ID" value="VEB03548.1"/>
    <property type="molecule type" value="Genomic_DNA"/>
</dbReference>
<dbReference type="GO" id="GO:0090588">
    <property type="term" value="F:protein-phosphocysteine-N-acetylmuramate phosphotransferase system transporter activity"/>
    <property type="evidence" value="ECO:0007669"/>
    <property type="project" value="TreeGrafter"/>
</dbReference>
<keyword evidence="8 9" id="KW-0472">Membrane</keyword>
<evidence type="ECO:0000256" key="3">
    <source>
        <dbReference type="ARBA" id="ARBA00022475"/>
    </source>
</evidence>
<dbReference type="Pfam" id="PF02378">
    <property type="entry name" value="PTS_EIIC"/>
    <property type="match status" value="1"/>
</dbReference>
<dbReference type="InterPro" id="IPR013013">
    <property type="entry name" value="PTS_EIIC_1"/>
</dbReference>
<organism evidence="11 12">
    <name type="scientific">Klebsiella pneumoniae</name>
    <dbReference type="NCBI Taxonomy" id="573"/>
    <lineage>
        <taxon>Bacteria</taxon>
        <taxon>Pseudomonadati</taxon>
        <taxon>Pseudomonadota</taxon>
        <taxon>Gammaproteobacteria</taxon>
        <taxon>Enterobacterales</taxon>
        <taxon>Enterobacteriaceae</taxon>
        <taxon>Klebsiella/Raoultella group</taxon>
        <taxon>Klebsiella</taxon>
        <taxon>Klebsiella pneumoniae complex</taxon>
    </lineage>
</organism>
<keyword evidence="5" id="KW-0598">Phosphotransferase system</keyword>
<evidence type="ECO:0000256" key="2">
    <source>
        <dbReference type="ARBA" id="ARBA00022448"/>
    </source>
</evidence>
<keyword evidence="4" id="KW-0762">Sugar transport</keyword>
<keyword evidence="3" id="KW-1003">Cell membrane</keyword>
<evidence type="ECO:0000313" key="12">
    <source>
        <dbReference type="Proteomes" id="UP000282433"/>
    </source>
</evidence>
<feature type="transmembrane region" description="Helical" evidence="9">
    <location>
        <begin position="110"/>
        <end position="134"/>
    </location>
</feature>
<evidence type="ECO:0000256" key="1">
    <source>
        <dbReference type="ARBA" id="ARBA00004651"/>
    </source>
</evidence>
<feature type="transmembrane region" description="Helical" evidence="9">
    <location>
        <begin position="79"/>
        <end position="98"/>
    </location>
</feature>
<feature type="transmembrane region" description="Helical" evidence="9">
    <location>
        <begin position="154"/>
        <end position="181"/>
    </location>
</feature>
<dbReference type="Proteomes" id="UP000282433">
    <property type="component" value="Chromosome"/>
</dbReference>
<dbReference type="InterPro" id="IPR003352">
    <property type="entry name" value="PTS_EIIC"/>
</dbReference>
<keyword evidence="2" id="KW-0813">Transport</keyword>
<evidence type="ECO:0000256" key="9">
    <source>
        <dbReference type="SAM" id="Phobius"/>
    </source>
</evidence>
<dbReference type="AlphaFoldDB" id="A0A447RUN5"/>
<keyword evidence="6 9" id="KW-0812">Transmembrane</keyword>
<feature type="transmembrane region" description="Helical" evidence="9">
    <location>
        <begin position="12"/>
        <end position="33"/>
    </location>
</feature>
<feature type="transmembrane region" description="Helical" evidence="9">
    <location>
        <begin position="40"/>
        <end position="59"/>
    </location>
</feature>
<dbReference type="GO" id="GO:0005886">
    <property type="term" value="C:plasma membrane"/>
    <property type="evidence" value="ECO:0007669"/>
    <property type="project" value="UniProtKB-SubCell"/>
</dbReference>
<sequence length="238" mass="25669">MLENAHPNASLVALIGYMKVFSKGMFTFLSILIGYNAQKAFGGSGVNGAIIASLFVLGYNPEATSGFYAGISTFFGHGIDPRGNIIGVLIAAILGAWVERQVRRVMPANLDMILTSAVTLLIMGAVTFTVIMPIGGWLFTGMSWLFLHLNGNPFGSAVLAGLFLLAVMFGVHQGFVPVYFCAGGTPRALTRCSRSWRWPGPGRWGRRWRCSGGRSAIRCCEPRLKGRLFRASSGLASR</sequence>
<dbReference type="GO" id="GO:0008982">
    <property type="term" value="F:protein-N(PI)-phosphohistidine-sugar phosphotransferase activity"/>
    <property type="evidence" value="ECO:0007669"/>
    <property type="project" value="InterPro"/>
</dbReference>
<dbReference type="PANTHER" id="PTHR30175">
    <property type="entry name" value="PHOSPHOTRANSFERASE SYSTEM TRANSPORT PROTEIN"/>
    <property type="match status" value="1"/>
</dbReference>
<keyword evidence="7 9" id="KW-1133">Transmembrane helix</keyword>
<dbReference type="PROSITE" id="PS51103">
    <property type="entry name" value="PTS_EIIC_TYPE_1"/>
    <property type="match status" value="1"/>
</dbReference>
<feature type="domain" description="PTS EIIC type-1" evidence="10">
    <location>
        <begin position="1"/>
        <end position="238"/>
    </location>
</feature>
<comment type="subcellular location">
    <subcellularLocation>
        <location evidence="1">Cell membrane</location>
        <topology evidence="1">Multi-pass membrane protein</topology>
    </subcellularLocation>
</comment>